<evidence type="ECO:0000256" key="1">
    <source>
        <dbReference type="ARBA" id="ARBA00004141"/>
    </source>
</evidence>
<gene>
    <name evidence="12" type="ORF">HK099_006517</name>
</gene>
<keyword evidence="3 10" id="KW-0812">Transmembrane</keyword>
<evidence type="ECO:0000256" key="3">
    <source>
        <dbReference type="ARBA" id="ARBA00022692"/>
    </source>
</evidence>
<comment type="catalytic activity">
    <reaction evidence="9 10">
        <text>L-cysteinyl-[protein] + hexadecanoyl-CoA = S-hexadecanoyl-L-cysteinyl-[protein] + CoA</text>
        <dbReference type="Rhea" id="RHEA:36683"/>
        <dbReference type="Rhea" id="RHEA-COMP:10131"/>
        <dbReference type="Rhea" id="RHEA-COMP:11032"/>
        <dbReference type="ChEBI" id="CHEBI:29950"/>
        <dbReference type="ChEBI" id="CHEBI:57287"/>
        <dbReference type="ChEBI" id="CHEBI:57379"/>
        <dbReference type="ChEBI" id="CHEBI:74151"/>
        <dbReference type="EC" id="2.3.1.225"/>
    </reaction>
</comment>
<keyword evidence="6" id="KW-0564">Palmitate</keyword>
<name>A0AAD5TZU5_9FUNG</name>
<evidence type="ECO:0000256" key="10">
    <source>
        <dbReference type="RuleBase" id="RU079119"/>
    </source>
</evidence>
<dbReference type="AlphaFoldDB" id="A0AAD5TZU5"/>
<evidence type="ECO:0000256" key="2">
    <source>
        <dbReference type="ARBA" id="ARBA00022679"/>
    </source>
</evidence>
<comment type="subcellular location">
    <subcellularLocation>
        <location evidence="1">Membrane</location>
        <topology evidence="1">Multi-pass membrane protein</topology>
    </subcellularLocation>
</comment>
<dbReference type="PANTHER" id="PTHR12246">
    <property type="entry name" value="PALMITOYLTRANSFERASE ZDHHC16"/>
    <property type="match status" value="1"/>
</dbReference>
<evidence type="ECO:0000256" key="6">
    <source>
        <dbReference type="ARBA" id="ARBA00023139"/>
    </source>
</evidence>
<dbReference type="InterPro" id="IPR039859">
    <property type="entry name" value="PFA4/ZDH16/20/ERF2-like"/>
</dbReference>
<evidence type="ECO:0000256" key="8">
    <source>
        <dbReference type="ARBA" id="ARBA00023315"/>
    </source>
</evidence>
<dbReference type="PROSITE" id="PS50216">
    <property type="entry name" value="DHHC"/>
    <property type="match status" value="1"/>
</dbReference>
<organism evidence="12 13">
    <name type="scientific">Clydaea vesicula</name>
    <dbReference type="NCBI Taxonomy" id="447962"/>
    <lineage>
        <taxon>Eukaryota</taxon>
        <taxon>Fungi</taxon>
        <taxon>Fungi incertae sedis</taxon>
        <taxon>Chytridiomycota</taxon>
        <taxon>Chytridiomycota incertae sedis</taxon>
        <taxon>Chytridiomycetes</taxon>
        <taxon>Lobulomycetales</taxon>
        <taxon>Lobulomycetaceae</taxon>
        <taxon>Clydaea</taxon>
    </lineage>
</organism>
<dbReference type="InterPro" id="IPR001594">
    <property type="entry name" value="Palmitoyltrfase_DHHC"/>
</dbReference>
<evidence type="ECO:0000313" key="12">
    <source>
        <dbReference type="EMBL" id="KAJ3215092.1"/>
    </source>
</evidence>
<keyword evidence="7" id="KW-0449">Lipoprotein</keyword>
<keyword evidence="2 10" id="KW-0808">Transferase</keyword>
<feature type="transmembrane region" description="Helical" evidence="10">
    <location>
        <begin position="114"/>
        <end position="140"/>
    </location>
</feature>
<feature type="transmembrane region" description="Helical" evidence="10">
    <location>
        <begin position="152"/>
        <end position="180"/>
    </location>
</feature>
<keyword evidence="13" id="KW-1185">Reference proteome</keyword>
<sequence>MTSYYKVVITNPGNPAYIPVNSTDDFYNQNEVINMNEQSSRYTSLDINTSLDLALYTSRNLETKKDGKKRYCQKCQRDKPDRAHHCSVCKTCILKMDHHCPWISNCVGFKNYKYFFLFVFYGSIYCIYIFSTIMSFLVALPTEKRNSITFDFQAFLILIISAVFGVCLMIFTAMHLGLILSNRTTIESMEGSGYIKFENLSSGETQVISLKKNNIYHLGSKRLNFNQVFGKEVKNWFNPFNGKQFGDGHNFEINEKVYNKLKETYEG</sequence>
<dbReference type="GO" id="GO:0016020">
    <property type="term" value="C:membrane"/>
    <property type="evidence" value="ECO:0007669"/>
    <property type="project" value="UniProtKB-SubCell"/>
</dbReference>
<reference evidence="12" key="1">
    <citation type="submission" date="2020-05" db="EMBL/GenBank/DDBJ databases">
        <title>Phylogenomic resolution of chytrid fungi.</title>
        <authorList>
            <person name="Stajich J.E."/>
            <person name="Amses K."/>
            <person name="Simmons R."/>
            <person name="Seto K."/>
            <person name="Myers J."/>
            <person name="Bonds A."/>
            <person name="Quandt C.A."/>
            <person name="Barry K."/>
            <person name="Liu P."/>
            <person name="Grigoriev I."/>
            <person name="Longcore J.E."/>
            <person name="James T.Y."/>
        </authorList>
    </citation>
    <scope>NUCLEOTIDE SEQUENCE</scope>
    <source>
        <strain evidence="12">JEL0476</strain>
    </source>
</reference>
<evidence type="ECO:0000256" key="7">
    <source>
        <dbReference type="ARBA" id="ARBA00023288"/>
    </source>
</evidence>
<evidence type="ECO:0000256" key="5">
    <source>
        <dbReference type="ARBA" id="ARBA00023136"/>
    </source>
</evidence>
<keyword evidence="4 10" id="KW-1133">Transmembrane helix</keyword>
<accession>A0AAD5TZU5</accession>
<keyword evidence="5 10" id="KW-0472">Membrane</keyword>
<protein>
    <recommendedName>
        <fullName evidence="10">Palmitoyltransferase</fullName>
        <ecNumber evidence="10">2.3.1.225</ecNumber>
    </recommendedName>
</protein>
<dbReference type="Pfam" id="PF01529">
    <property type="entry name" value="DHHC"/>
    <property type="match status" value="1"/>
</dbReference>
<dbReference type="EMBL" id="JADGJW010000569">
    <property type="protein sequence ID" value="KAJ3215092.1"/>
    <property type="molecule type" value="Genomic_DNA"/>
</dbReference>
<evidence type="ECO:0000259" key="11">
    <source>
        <dbReference type="Pfam" id="PF01529"/>
    </source>
</evidence>
<feature type="domain" description="Palmitoyltransferase DHHC" evidence="11">
    <location>
        <begin position="67"/>
        <end position="190"/>
    </location>
</feature>
<proteinExistence type="inferred from homology"/>
<dbReference type="GO" id="GO:0019706">
    <property type="term" value="F:protein-cysteine S-palmitoyltransferase activity"/>
    <property type="evidence" value="ECO:0007669"/>
    <property type="project" value="UniProtKB-EC"/>
</dbReference>
<comment type="domain">
    <text evidence="10">The DHHC domain is required for palmitoyltransferase activity.</text>
</comment>
<dbReference type="Proteomes" id="UP001211065">
    <property type="component" value="Unassembled WGS sequence"/>
</dbReference>
<comment type="similarity">
    <text evidence="10">Belongs to the DHHC palmitoyltransferase family.</text>
</comment>
<evidence type="ECO:0000256" key="4">
    <source>
        <dbReference type="ARBA" id="ARBA00022989"/>
    </source>
</evidence>
<evidence type="ECO:0000313" key="13">
    <source>
        <dbReference type="Proteomes" id="UP001211065"/>
    </source>
</evidence>
<comment type="caution">
    <text evidence="12">The sequence shown here is derived from an EMBL/GenBank/DDBJ whole genome shotgun (WGS) entry which is preliminary data.</text>
</comment>
<dbReference type="EC" id="2.3.1.225" evidence="10"/>
<evidence type="ECO:0000256" key="9">
    <source>
        <dbReference type="ARBA" id="ARBA00048048"/>
    </source>
</evidence>
<keyword evidence="8 10" id="KW-0012">Acyltransferase</keyword>